<dbReference type="Proteomes" id="UP001229244">
    <property type="component" value="Unassembled WGS sequence"/>
</dbReference>
<protein>
    <submittedName>
        <fullName evidence="2">Uncharacterized protein</fullName>
    </submittedName>
</protein>
<keyword evidence="1" id="KW-0812">Transmembrane</keyword>
<dbReference type="RefSeq" id="WP_306883901.1">
    <property type="nucleotide sequence ID" value="NZ_JAUSUL010000001.1"/>
</dbReference>
<evidence type="ECO:0000313" key="3">
    <source>
        <dbReference type="Proteomes" id="UP001229244"/>
    </source>
</evidence>
<feature type="transmembrane region" description="Helical" evidence="1">
    <location>
        <begin position="156"/>
        <end position="173"/>
    </location>
</feature>
<keyword evidence="1" id="KW-1133">Transmembrane helix</keyword>
<gene>
    <name evidence="2" type="ORF">J2S73_000554</name>
</gene>
<feature type="transmembrane region" description="Helical" evidence="1">
    <location>
        <begin position="65"/>
        <end position="86"/>
    </location>
</feature>
<reference evidence="2" key="1">
    <citation type="submission" date="2023-07" db="EMBL/GenBank/DDBJ databases">
        <title>Genomic Encyclopedia of Type Strains, Phase IV (KMG-IV): sequencing the most valuable type-strain genomes for metagenomic binning, comparative biology and taxonomic classification.</title>
        <authorList>
            <person name="Goeker M."/>
        </authorList>
    </citation>
    <scope>NUCLEOTIDE SEQUENCE</scope>
    <source>
        <strain evidence="2">DSM 21202</strain>
    </source>
</reference>
<comment type="caution">
    <text evidence="2">The sequence shown here is derived from an EMBL/GenBank/DDBJ whole genome shotgun (WGS) entry which is preliminary data.</text>
</comment>
<name>A0AAE3VL95_9HYPH</name>
<organism evidence="2 3">
    <name type="scientific">Amorphus orientalis</name>
    <dbReference type="NCBI Taxonomy" id="649198"/>
    <lineage>
        <taxon>Bacteria</taxon>
        <taxon>Pseudomonadati</taxon>
        <taxon>Pseudomonadota</taxon>
        <taxon>Alphaproteobacteria</taxon>
        <taxon>Hyphomicrobiales</taxon>
        <taxon>Amorphaceae</taxon>
        <taxon>Amorphus</taxon>
    </lineage>
</organism>
<dbReference type="AlphaFoldDB" id="A0AAE3VL95"/>
<keyword evidence="3" id="KW-1185">Reference proteome</keyword>
<accession>A0AAE3VL95</accession>
<sequence length="192" mass="21559">MNQTWFRIFKWTVYGALAIDTILFLSVEGKVNAFIDSMAWIVLIGVMEYESSTLGEGYSGRREKLILTALNVFAYSMIVYSIVGYFAEGQWTDVVNDMSWLGVCAVLVYQMYAPGDYEGNEYRAVKLIKAALYFTLIVCAVIWTVVSQKILDAVDAWLWLLCFAVIELNVFGFEADQEERAAEEASEAAGVA</sequence>
<feature type="transmembrane region" description="Helical" evidence="1">
    <location>
        <begin position="127"/>
        <end position="144"/>
    </location>
</feature>
<keyword evidence="1" id="KW-0472">Membrane</keyword>
<feature type="transmembrane region" description="Helical" evidence="1">
    <location>
        <begin position="98"/>
        <end position="115"/>
    </location>
</feature>
<proteinExistence type="predicted"/>
<dbReference type="EMBL" id="JAUSUL010000001">
    <property type="protein sequence ID" value="MDQ0314117.1"/>
    <property type="molecule type" value="Genomic_DNA"/>
</dbReference>
<evidence type="ECO:0000313" key="2">
    <source>
        <dbReference type="EMBL" id="MDQ0314117.1"/>
    </source>
</evidence>
<evidence type="ECO:0000256" key="1">
    <source>
        <dbReference type="SAM" id="Phobius"/>
    </source>
</evidence>